<dbReference type="Proteomes" id="UP001208570">
    <property type="component" value="Unassembled WGS sequence"/>
</dbReference>
<feature type="region of interest" description="Disordered" evidence="7">
    <location>
        <begin position="1082"/>
        <end position="1130"/>
    </location>
</feature>
<feature type="region of interest" description="Disordered" evidence="7">
    <location>
        <begin position="2348"/>
        <end position="2368"/>
    </location>
</feature>
<comment type="caution">
    <text evidence="9">The sequence shown here is derived from an EMBL/GenBank/DDBJ whole genome shotgun (WGS) entry which is preliminary data.</text>
</comment>
<feature type="region of interest" description="Disordered" evidence="7">
    <location>
        <begin position="2291"/>
        <end position="2329"/>
    </location>
</feature>
<evidence type="ECO:0000256" key="5">
    <source>
        <dbReference type="ARBA" id="ARBA00023242"/>
    </source>
</evidence>
<feature type="compositionally biased region" description="Polar residues" evidence="7">
    <location>
        <begin position="1813"/>
        <end position="1835"/>
    </location>
</feature>
<feature type="compositionally biased region" description="Low complexity" evidence="7">
    <location>
        <begin position="1550"/>
        <end position="1561"/>
    </location>
</feature>
<feature type="compositionally biased region" description="Low complexity" evidence="7">
    <location>
        <begin position="1180"/>
        <end position="1192"/>
    </location>
</feature>
<keyword evidence="5" id="KW-0539">Nucleus</keyword>
<protein>
    <recommendedName>
        <fullName evidence="8">Telomere-associated protein Rif1 N-terminal domain-containing protein</fullName>
    </recommendedName>
</protein>
<dbReference type="GO" id="GO:0005634">
    <property type="term" value="C:nucleus"/>
    <property type="evidence" value="ECO:0007669"/>
    <property type="project" value="UniProtKB-SubCell"/>
</dbReference>
<evidence type="ECO:0000256" key="4">
    <source>
        <dbReference type="ARBA" id="ARBA00022895"/>
    </source>
</evidence>
<feature type="compositionally biased region" description="Basic and acidic residues" evidence="7">
    <location>
        <begin position="1789"/>
        <end position="1799"/>
    </location>
</feature>
<comment type="subcellular location">
    <subcellularLocation>
        <location evidence="2">Chromosome</location>
        <location evidence="2">Telomere</location>
    </subcellularLocation>
    <subcellularLocation>
        <location evidence="1">Nucleus</location>
    </subcellularLocation>
</comment>
<feature type="compositionally biased region" description="Low complexity" evidence="7">
    <location>
        <begin position="1212"/>
        <end position="1231"/>
    </location>
</feature>
<feature type="compositionally biased region" description="Basic and acidic residues" evidence="7">
    <location>
        <begin position="1678"/>
        <end position="1690"/>
    </location>
</feature>
<keyword evidence="6" id="KW-0131">Cell cycle</keyword>
<evidence type="ECO:0000256" key="6">
    <source>
        <dbReference type="ARBA" id="ARBA00023306"/>
    </source>
</evidence>
<keyword evidence="4" id="KW-0779">Telomere</keyword>
<feature type="compositionally biased region" description="Low complexity" evidence="7">
    <location>
        <begin position="1609"/>
        <end position="1620"/>
    </location>
</feature>
<dbReference type="EMBL" id="JAODUP010000464">
    <property type="protein sequence ID" value="KAK2149159.1"/>
    <property type="molecule type" value="Genomic_DNA"/>
</dbReference>
<proteinExistence type="predicted"/>
<dbReference type="SUPFAM" id="SSF48371">
    <property type="entry name" value="ARM repeat"/>
    <property type="match status" value="1"/>
</dbReference>
<organism evidence="9 10">
    <name type="scientific">Paralvinella palmiformis</name>
    <dbReference type="NCBI Taxonomy" id="53620"/>
    <lineage>
        <taxon>Eukaryota</taxon>
        <taxon>Metazoa</taxon>
        <taxon>Spiralia</taxon>
        <taxon>Lophotrochozoa</taxon>
        <taxon>Annelida</taxon>
        <taxon>Polychaeta</taxon>
        <taxon>Sedentaria</taxon>
        <taxon>Canalipalpata</taxon>
        <taxon>Terebellida</taxon>
        <taxon>Terebelliformia</taxon>
        <taxon>Alvinellidae</taxon>
        <taxon>Paralvinella</taxon>
    </lineage>
</organism>
<evidence type="ECO:0000259" key="8">
    <source>
        <dbReference type="Pfam" id="PF12231"/>
    </source>
</evidence>
<feature type="compositionally biased region" description="Low complexity" evidence="7">
    <location>
        <begin position="1705"/>
        <end position="1715"/>
    </location>
</feature>
<dbReference type="InterPro" id="IPR016024">
    <property type="entry name" value="ARM-type_fold"/>
</dbReference>
<feature type="compositionally biased region" description="Polar residues" evidence="7">
    <location>
        <begin position="1588"/>
        <end position="1597"/>
    </location>
</feature>
<dbReference type="GO" id="GO:0140445">
    <property type="term" value="C:chromosome, telomeric repeat region"/>
    <property type="evidence" value="ECO:0007669"/>
    <property type="project" value="TreeGrafter"/>
</dbReference>
<dbReference type="PANTHER" id="PTHR22928:SF3">
    <property type="entry name" value="TELOMERE-ASSOCIATED PROTEIN RIF1"/>
    <property type="match status" value="1"/>
</dbReference>
<evidence type="ECO:0000256" key="3">
    <source>
        <dbReference type="ARBA" id="ARBA00022454"/>
    </source>
</evidence>
<dbReference type="CDD" id="cd14267">
    <property type="entry name" value="Rif1_CTD_C-II_like"/>
    <property type="match status" value="1"/>
</dbReference>
<feature type="region of interest" description="Disordered" evidence="7">
    <location>
        <begin position="1776"/>
        <end position="1835"/>
    </location>
</feature>
<gene>
    <name evidence="9" type="ORF">LSH36_464g02022</name>
</gene>
<evidence type="ECO:0000313" key="10">
    <source>
        <dbReference type="Proteomes" id="UP001208570"/>
    </source>
</evidence>
<dbReference type="GO" id="GO:0000723">
    <property type="term" value="P:telomere maintenance"/>
    <property type="evidence" value="ECO:0007669"/>
    <property type="project" value="TreeGrafter"/>
</dbReference>
<evidence type="ECO:0000313" key="9">
    <source>
        <dbReference type="EMBL" id="KAK2149159.1"/>
    </source>
</evidence>
<dbReference type="Pfam" id="PF12231">
    <property type="entry name" value="Rif1_N"/>
    <property type="match status" value="2"/>
</dbReference>
<accession>A0AAD9JAB7</accession>
<evidence type="ECO:0000256" key="2">
    <source>
        <dbReference type="ARBA" id="ARBA00004574"/>
    </source>
</evidence>
<feature type="compositionally biased region" description="Basic and acidic residues" evidence="7">
    <location>
        <begin position="1598"/>
        <end position="1608"/>
    </location>
</feature>
<feature type="domain" description="Telomere-associated protein Rif1 N-terminal" evidence="8">
    <location>
        <begin position="239"/>
        <end position="336"/>
    </location>
</feature>
<evidence type="ECO:0000256" key="1">
    <source>
        <dbReference type="ARBA" id="ARBA00004123"/>
    </source>
</evidence>
<name>A0AAD9JAB7_9ANNE</name>
<feature type="domain" description="Telomere-associated protein Rif1 N-terminal" evidence="8">
    <location>
        <begin position="70"/>
        <end position="232"/>
    </location>
</feature>
<feature type="region of interest" description="Disordered" evidence="7">
    <location>
        <begin position="1541"/>
        <end position="1720"/>
    </location>
</feature>
<dbReference type="PANTHER" id="PTHR22928">
    <property type="entry name" value="TELOMERE-ASSOCIATED PROTEIN RIF1"/>
    <property type="match status" value="1"/>
</dbReference>
<keyword evidence="3" id="KW-0158">Chromosome</keyword>
<dbReference type="InterPro" id="IPR022031">
    <property type="entry name" value="Rif1_N"/>
</dbReference>
<evidence type="ECO:0000256" key="7">
    <source>
        <dbReference type="SAM" id="MobiDB-lite"/>
    </source>
</evidence>
<feature type="compositionally biased region" description="Polar residues" evidence="7">
    <location>
        <begin position="2307"/>
        <end position="2316"/>
    </location>
</feature>
<feature type="region of interest" description="Disordered" evidence="7">
    <location>
        <begin position="1180"/>
        <end position="1231"/>
    </location>
</feature>
<feature type="compositionally biased region" description="Polar residues" evidence="7">
    <location>
        <begin position="1626"/>
        <end position="1635"/>
    </location>
</feature>
<keyword evidence="10" id="KW-1185">Reference proteome</keyword>
<sequence length="2427" mass="265662">MDNSMKLSTALSALTSDKLSAEEKQTQYGVLSVQLHNASASDLPKLLKASSIKTLQHLVVSDILSSHIDTAQVALQVLGLCLHDCYIVEQFTDLDSLIAALCNVIITTTDKTCCTRALWCFSKQNMPEACIRKKLLEILKAIEHGQCKKNFQSLTVEYEALCAVVRLLDQVPADMKSHAVCWGKLVYPLLLHDAVKIRQQALVAMDKGLQAMMKHQDELLSYLLPDLKPDIKSDVKVKSSVHHGSLINSLLPIVEQGFKNSSPEVKVMAYRAWKELISNFALNKDIISDPKRIKLVMQVFRINNARHESVALEKLDVWWHFICCLKEAASLYFDVVCLPLLQYAISGQLNLTGLTPGKTPTRLAAVTSLASPVTPTMAVSGTGSPTQTYHSVQLRGCEMLAHVLGKVKCDPDNYSPHFTIAVPEHSIIVGTAFFVKHHASILGMVKQYLIQLGHQMDDFLLRHIWQKSLDHVKNVIQNGSKHDSVDVLQMFLQIYEDLVENQTVSPEILLVLSSSSYSLGGTVLMQHNGALFLMGCMLHHRILETVNNSSRFYTIFDQLVLLALTHESSGLHVAEKILDLLQAAVPNMEKADSLAKLWMSLANPLNQLVLKLSTGDVNQGTGLEYDFTCVLNVLAFPIREILPAKPSQATQNSMLKCWSKFYGTFARLAALVGTAPSNIACEGISSRIHPFVTKERLMDEMFLNALSQLLITILEPVDFSSISEPSHFGFAGSGQVSKKKESGLQNLISFVHLTDNVLMAALDLAEQPEDNAATDIKKSRSSVLSSAFFNLIQVLTSLFTHLVTSEAVTALIGILSASLGRFYETVGKKHRRGISQYTITKAEKLLQDVVTCLQVRYSGHYDSEFLEQLLPLLRATFVHPRQKIKSQMLIFWNLTFARAMALVYPDKLKPILMKVKEKAAIILPGWSTTQVSSVQETPSSMLSQSESQVSVSDVIGVRSPHKLQGSFLNKIKSDSVKSPLRRDSNLTKGTEGVNSPKIKVKSRISLSINDLKEDEFVVIQSSKKKHVLTNHQKEVLKERSTIPALYSNVDGSQDLSLMAKFVSTESQMSMSDMTCPTSLELGDFKNGSNPEDSVDKVDNPNASTAKSSTRRKSVRFVSNPGNEKENLSDVDRQNIESIKSCLVTRKLTSDSNCSEVNEIEDSSQDSASVIGRIVKRLGETTDTSSSSNTDENLQISDNNFFSSESSKDDRSVSNLNLSQSSTSGSKGLTSSCRSLNSSLLDGIAEETVSEMAMEKKPVQLQILAEESQMMPLPLASLTDASEKCSDDDIIEETPQKKVVDGLVAGEVDLCTKKLFTVNNTGTGLVQESQDEPETAGCGLVPYSETQSSLRSNSDASVIVSGDLIFDSVKSGVDITSPALLHPVKLASVQLSPVVSLQRLSNEEVLTYSPKCSAGGNERKRRRSFRTKVNEKSDIKDVKSAEEQNAGLLFGDSAKVQQNADVPKSISGNIQSAELSEKTCEETTAEADSDSVFIVEMHGTLENNSGGESTQNLELKSCAGPEISSNDCCIDSNPHRLISQDKLSSDAKTGSSDSPVSSPRCSGRVRKTPVRLRDPSLSNSNRRKRRSSQIGSDYSESNKSNHCDGEHQKQASQNSTSSSSQDHPIQKLQTQTSQDDNSSEKQTPELRLGDESTLADDVSSETSLFSSDDKEPGPSSKISDSKSQSDDKKQDLPVAQIQDVDKNSHEAAAGSAEGGSQSCPSLALNQEGVETCNHPQSSVDRDRVLQQCDNKADELFSSDDELPLISLSQKGDLVTDADTKRSLQSSGTDLGREPNSEKWLKSSSGRKSKAAVKRTNTAASSVRNRTRLSLRTQASASRILRSSGGKAVLSKTARRTGSQRQMVHRRLNKLQQSKGMKQVESKLENEFQIAEERKMDAAKSQVASQAQVDVKKNVDDVTAAVSLKGLQDDAISSASQLQNTPQEVTGVLTSDGMADAEKLGEKEECTFVVSEREIIQTNPDTGKLNKFVSPLRSPPRRGKLFANSENGSSHSKHTLLSRASLILQRAKMTKPTPQPVQHGRGPLTISQLTIRERPGILKSPNSESPRRPGLLSRLASHRQMSPSTNFRPIHLPRIYSPSASPSAGILRKRKLSGTVPTDSPSPPNKQRRVCFNDTVETREIPSAQKHKAKARMVGRGSPKPVNRCLAMPQNGAMPLSPLIHWPDSEVVGREEKHADSEISESSAVAVVEVTPESQLNCKLPICPQYMDCDLPIDCILPQLTSTVWSVGLGQLIRAMDIKTVGHLSALSEQQVHNLPIKSPKVQTVREALRVVAGRRTRKPNQNHEAKSPVSTSESLCISPTKDLDSSIGSTVCDPDVESRDLLDDIRHLDNSLKSTPPSSPEPDDQSPHPAQTVLHELVALRNRCSLQTLTNLPSSQLMEMFTGLNIVINNVVQALKDKCPNSPQNSQS</sequence>
<feature type="compositionally biased region" description="Basic and acidic residues" evidence="7">
    <location>
        <begin position="1637"/>
        <end position="1649"/>
    </location>
</feature>
<reference evidence="9" key="1">
    <citation type="journal article" date="2023" name="Mol. Biol. Evol.">
        <title>Third-Generation Sequencing Reveals the Adaptive Role of the Epigenome in Three Deep-Sea Polychaetes.</title>
        <authorList>
            <person name="Perez M."/>
            <person name="Aroh O."/>
            <person name="Sun Y."/>
            <person name="Lan Y."/>
            <person name="Juniper S.K."/>
            <person name="Young C.R."/>
            <person name="Angers B."/>
            <person name="Qian P.Y."/>
        </authorList>
    </citation>
    <scope>NUCLEOTIDE SEQUENCE</scope>
    <source>
        <strain evidence="9">P08H-3</strain>
    </source>
</reference>
<feature type="region of interest" description="Disordered" evidence="7">
    <location>
        <begin position="2028"/>
        <end position="2068"/>
    </location>
</feature>